<dbReference type="InterPro" id="IPR007507">
    <property type="entry name" value="Glycos_transf_N"/>
</dbReference>
<comment type="similarity">
    <text evidence="8">Belongs to the glycosyltransferase group 1 family.</text>
</comment>
<dbReference type="AlphaFoldDB" id="F9Y6L8"/>
<comment type="catalytic activity">
    <reaction evidence="7 8">
        <text>lipid IVA (E. coli) + CMP-3-deoxy-beta-D-manno-octulosonate = alpha-Kdo-(2-&gt;6)-lipid IVA (E. coli) + CMP + H(+)</text>
        <dbReference type="Rhea" id="RHEA:28066"/>
        <dbReference type="ChEBI" id="CHEBI:15378"/>
        <dbReference type="ChEBI" id="CHEBI:58603"/>
        <dbReference type="ChEBI" id="CHEBI:60364"/>
        <dbReference type="ChEBI" id="CHEBI:60377"/>
        <dbReference type="ChEBI" id="CHEBI:85987"/>
        <dbReference type="EC" id="2.4.99.12"/>
    </reaction>
</comment>
<comment type="pathway">
    <text evidence="2 8">Bacterial outer membrane biogenesis; LPS core biosynthesis.</text>
</comment>
<gene>
    <name evidence="10" type="ordered locus">KVU_2299</name>
</gene>
<reference evidence="10 11" key="1">
    <citation type="journal article" date="2011" name="J. Bacteriol.">
        <title>Complete genome sequence of the industrial strain Ketogulonicigenium vulgare WSH-001.</title>
        <authorList>
            <person name="Liu L."/>
            <person name="Li Y."/>
            <person name="Zhang J."/>
            <person name="Zhou Z."/>
            <person name="Liu J."/>
            <person name="Li X."/>
            <person name="Zhou J."/>
            <person name="Du G."/>
            <person name="Wang L."/>
            <person name="Chen J."/>
        </authorList>
    </citation>
    <scope>NUCLEOTIDE SEQUENCE [LARGE SCALE GENOMIC DNA]</scope>
    <source>
        <strain evidence="10 11">WSH-001</strain>
    </source>
</reference>
<evidence type="ECO:0000313" key="10">
    <source>
        <dbReference type="EMBL" id="AEM42138.1"/>
    </source>
</evidence>
<keyword evidence="8" id="KW-0472">Membrane</keyword>
<comment type="subcellular location">
    <subcellularLocation>
        <location evidence="8">Cell membrane</location>
    </subcellularLocation>
</comment>
<dbReference type="RefSeq" id="WP_014538063.1">
    <property type="nucleotide sequence ID" value="NC_017384.1"/>
</dbReference>
<evidence type="ECO:0000256" key="6">
    <source>
        <dbReference type="ARBA" id="ARBA00031445"/>
    </source>
</evidence>
<evidence type="ECO:0000256" key="3">
    <source>
        <dbReference type="ARBA" id="ARBA00012621"/>
    </source>
</evidence>
<proteinExistence type="inferred from homology"/>
<dbReference type="EMBL" id="CP002018">
    <property type="protein sequence ID" value="AEM42138.1"/>
    <property type="molecule type" value="Genomic_DNA"/>
</dbReference>
<evidence type="ECO:0000256" key="4">
    <source>
        <dbReference type="ARBA" id="ARBA00019077"/>
    </source>
</evidence>
<sequence>MGLFSPLAKRRGTAAEATAPARPDGVLLWVHCPSAARLPIVASLAASLRADGEDLSILVTLPPVAKDQITVPAPTARADFIITSQPVDAAEITAFLDHWSPDLLIWMEGDLHAPLLKATHLRGISALLVDAHSDRLPPLRANWPLRLNSSPTTLFDRALASDGATARRLIRDGLPPARVEVNGLLDSVPAALPYNEAERADMAADLGTRPVWLAAGVTLAELPEVILAQRSALRSAHRLLLVLLPADPKDEGAFAAALGAAGLVYGLRAEDDSVDETSSVLLADSAIELGLWYRLASMTFMGGTLRPGGQSRHPFEPAALGSAVLAGPNVQPFGAAYLRLERAGGARLLRSGEELAATIDQLLAPDKTAKMALAAWQITTTGAEGTNRIVDLVKLYLERQGAA</sequence>
<dbReference type="EC" id="2.4.99.12" evidence="3 8"/>
<keyword evidence="5 8" id="KW-0808">Transferase</keyword>
<dbReference type="HOGENOM" id="CLU_036146_1_2_5"/>
<dbReference type="Proteomes" id="UP000000692">
    <property type="component" value="Chromosome"/>
</dbReference>
<accession>F9Y6L8</accession>
<evidence type="ECO:0000313" key="11">
    <source>
        <dbReference type="Proteomes" id="UP000000692"/>
    </source>
</evidence>
<dbReference type="Gene3D" id="3.40.50.11720">
    <property type="entry name" value="3-Deoxy-D-manno-octulosonic-acid transferase, N-terminal domain"/>
    <property type="match status" value="1"/>
</dbReference>
<name>F9Y6L8_KETVW</name>
<dbReference type="GO" id="GO:0009244">
    <property type="term" value="P:lipopolysaccharide core region biosynthetic process"/>
    <property type="evidence" value="ECO:0007669"/>
    <property type="project" value="UniProtKB-UniRule"/>
</dbReference>
<keyword evidence="8" id="KW-1003">Cell membrane</keyword>
<keyword evidence="8" id="KW-0448">Lipopolysaccharide biosynthesis</keyword>
<dbReference type="KEGG" id="kvl:KVU_2299"/>
<dbReference type="GO" id="GO:0043842">
    <property type="term" value="F:Kdo transferase activity"/>
    <property type="evidence" value="ECO:0007669"/>
    <property type="project" value="UniProtKB-EC"/>
</dbReference>
<dbReference type="PANTHER" id="PTHR42755:SF1">
    <property type="entry name" value="3-DEOXY-D-MANNO-OCTULOSONIC ACID TRANSFERASE, MITOCHONDRIAL-RELATED"/>
    <property type="match status" value="1"/>
</dbReference>
<evidence type="ECO:0000256" key="5">
    <source>
        <dbReference type="ARBA" id="ARBA00022679"/>
    </source>
</evidence>
<dbReference type="Pfam" id="PF04413">
    <property type="entry name" value="Glycos_transf_N"/>
    <property type="match status" value="1"/>
</dbReference>
<dbReference type="InterPro" id="IPR038107">
    <property type="entry name" value="Glycos_transf_N_sf"/>
</dbReference>
<dbReference type="Gene3D" id="3.40.50.2000">
    <property type="entry name" value="Glycogen Phosphorylase B"/>
    <property type="match status" value="1"/>
</dbReference>
<dbReference type="eggNOG" id="COG1519">
    <property type="taxonomic scope" value="Bacteria"/>
</dbReference>
<evidence type="ECO:0000256" key="8">
    <source>
        <dbReference type="RuleBase" id="RU365103"/>
    </source>
</evidence>
<dbReference type="PANTHER" id="PTHR42755">
    <property type="entry name" value="3-DEOXY-MANNO-OCTULOSONATE CYTIDYLYLTRANSFERASE"/>
    <property type="match status" value="1"/>
</dbReference>
<dbReference type="GO" id="GO:0009245">
    <property type="term" value="P:lipid A biosynthetic process"/>
    <property type="evidence" value="ECO:0007669"/>
    <property type="project" value="TreeGrafter"/>
</dbReference>
<keyword evidence="11" id="KW-1185">Reference proteome</keyword>
<organism evidence="10 11">
    <name type="scientific">Ketogulonicigenium vulgare (strain WSH-001)</name>
    <dbReference type="NCBI Taxonomy" id="759362"/>
    <lineage>
        <taxon>Bacteria</taxon>
        <taxon>Pseudomonadati</taxon>
        <taxon>Pseudomonadota</taxon>
        <taxon>Alphaproteobacteria</taxon>
        <taxon>Rhodobacterales</taxon>
        <taxon>Roseobacteraceae</taxon>
        <taxon>Ketogulonicigenium</taxon>
    </lineage>
</organism>
<evidence type="ECO:0000256" key="7">
    <source>
        <dbReference type="ARBA" id="ARBA00049183"/>
    </source>
</evidence>
<evidence type="ECO:0000256" key="1">
    <source>
        <dbReference type="ARBA" id="ARBA00003394"/>
    </source>
</evidence>
<comment type="function">
    <text evidence="1 8">Involved in lipopolysaccharide (LPS) biosynthesis. Catalyzes the transfer of 3-deoxy-D-manno-octulosonate (Kdo) residue(s) from CMP-Kdo to lipid IV(A), the tetraacyldisaccharide-1,4'-bisphosphate precursor of lipid A.</text>
</comment>
<dbReference type="UniPathway" id="UPA00958"/>
<dbReference type="InterPro" id="IPR039901">
    <property type="entry name" value="Kdotransferase"/>
</dbReference>
<evidence type="ECO:0000256" key="2">
    <source>
        <dbReference type="ARBA" id="ARBA00004713"/>
    </source>
</evidence>
<evidence type="ECO:0000259" key="9">
    <source>
        <dbReference type="Pfam" id="PF04413"/>
    </source>
</evidence>
<protein>
    <recommendedName>
        <fullName evidence="4 8">3-deoxy-D-manno-octulosonic acid transferase</fullName>
        <shortName evidence="8">Kdo transferase</shortName>
        <ecNumber evidence="3 8">2.4.99.12</ecNumber>
    </recommendedName>
    <alternativeName>
        <fullName evidence="6 8">Lipid IV(A) 3-deoxy-D-manno-octulosonic acid transferase</fullName>
    </alternativeName>
</protein>
<feature type="domain" description="3-deoxy-D-manno-octulosonic-acid transferase N-terminal" evidence="9">
    <location>
        <begin position="10"/>
        <end position="183"/>
    </location>
</feature>
<dbReference type="OrthoDB" id="9789797at2"/>
<dbReference type="SUPFAM" id="SSF53756">
    <property type="entry name" value="UDP-Glycosyltransferase/glycogen phosphorylase"/>
    <property type="match status" value="1"/>
</dbReference>
<dbReference type="GO" id="GO:0005886">
    <property type="term" value="C:plasma membrane"/>
    <property type="evidence" value="ECO:0007669"/>
    <property type="project" value="UniProtKB-SubCell"/>
</dbReference>